<evidence type="ECO:0008006" key="3">
    <source>
        <dbReference type="Google" id="ProtNLM"/>
    </source>
</evidence>
<sequence length="173" mass="19459">MFPSVKNPERITARLKNLEQQVYVCVTTDDVGKNKLGTKTRNLDLLSDPELEFTLYFFTSAEANNTKMVLPVHESTKCCLSMSPEKNLELTTLREGDSSSNEVDTLEDPNKITQADSRFFYVKSSGTNIALEAMNGTDANYYLAVSEKNQVVIEESTDSNYPENILFSLDTFQ</sequence>
<organism evidence="1 2">
    <name type="scientific">Diploptera punctata</name>
    <name type="common">Pacific beetle cockroach</name>
    <dbReference type="NCBI Taxonomy" id="6984"/>
    <lineage>
        <taxon>Eukaryota</taxon>
        <taxon>Metazoa</taxon>
        <taxon>Ecdysozoa</taxon>
        <taxon>Arthropoda</taxon>
        <taxon>Hexapoda</taxon>
        <taxon>Insecta</taxon>
        <taxon>Pterygota</taxon>
        <taxon>Neoptera</taxon>
        <taxon>Polyneoptera</taxon>
        <taxon>Dictyoptera</taxon>
        <taxon>Blattodea</taxon>
        <taxon>Blaberoidea</taxon>
        <taxon>Blaberidae</taxon>
        <taxon>Diplopterinae</taxon>
        <taxon>Diploptera</taxon>
    </lineage>
</organism>
<evidence type="ECO:0000313" key="2">
    <source>
        <dbReference type="Proteomes" id="UP001233999"/>
    </source>
</evidence>
<dbReference type="Proteomes" id="UP001233999">
    <property type="component" value="Unassembled WGS sequence"/>
</dbReference>
<gene>
    <name evidence="1" type="ORF">L9F63_009098</name>
</gene>
<name>A0AAD7Z3X6_DIPPU</name>
<keyword evidence="2" id="KW-1185">Reference proteome</keyword>
<dbReference type="AlphaFoldDB" id="A0AAD7Z3X6"/>
<protein>
    <recommendedName>
        <fullName evidence="3">Interleukin-1</fullName>
    </recommendedName>
</protein>
<accession>A0AAD7Z3X6</accession>
<proteinExistence type="predicted"/>
<comment type="caution">
    <text evidence="1">The sequence shown here is derived from an EMBL/GenBank/DDBJ whole genome shotgun (WGS) entry which is preliminary data.</text>
</comment>
<dbReference type="EMBL" id="JASPKZ010010696">
    <property type="protein sequence ID" value="KAJ9573534.1"/>
    <property type="molecule type" value="Genomic_DNA"/>
</dbReference>
<reference evidence="1" key="2">
    <citation type="submission" date="2023-05" db="EMBL/GenBank/DDBJ databases">
        <authorList>
            <person name="Fouks B."/>
        </authorList>
    </citation>
    <scope>NUCLEOTIDE SEQUENCE</scope>
    <source>
        <strain evidence="1">Stay&amp;Tobe</strain>
        <tissue evidence="1">Testes</tissue>
    </source>
</reference>
<reference evidence="1" key="1">
    <citation type="journal article" date="2023" name="IScience">
        <title>Live-bearing cockroach genome reveals convergent evolutionary mechanisms linked to viviparity in insects and beyond.</title>
        <authorList>
            <person name="Fouks B."/>
            <person name="Harrison M.C."/>
            <person name="Mikhailova A.A."/>
            <person name="Marchal E."/>
            <person name="English S."/>
            <person name="Carruthers M."/>
            <person name="Jennings E.C."/>
            <person name="Chiamaka E.L."/>
            <person name="Frigard R.A."/>
            <person name="Pippel M."/>
            <person name="Attardo G.M."/>
            <person name="Benoit J.B."/>
            <person name="Bornberg-Bauer E."/>
            <person name="Tobe S.S."/>
        </authorList>
    </citation>
    <scope>NUCLEOTIDE SEQUENCE</scope>
    <source>
        <strain evidence="1">Stay&amp;Tobe</strain>
    </source>
</reference>
<evidence type="ECO:0000313" key="1">
    <source>
        <dbReference type="EMBL" id="KAJ9573534.1"/>
    </source>
</evidence>